<keyword evidence="2" id="KW-1185">Reference proteome</keyword>
<gene>
    <name evidence="1" type="ORF">SAMN04488243_12338</name>
</gene>
<dbReference type="RefSeq" id="WP_093007828.1">
    <property type="nucleotide sequence ID" value="NZ_FNBC01000023.1"/>
</dbReference>
<dbReference type="EMBL" id="FNBC01000023">
    <property type="protein sequence ID" value="SDF07053.1"/>
    <property type="molecule type" value="Genomic_DNA"/>
</dbReference>
<dbReference type="OrthoDB" id="33450at2"/>
<dbReference type="Proteomes" id="UP000199446">
    <property type="component" value="Unassembled WGS sequence"/>
</dbReference>
<sequence length="131" mass="14948">MPWVLEALLLFAALALLALLWPRPQGLDWAKARLRGLVDWKEVERALRELDRQEKELEEGLRAPHLLPEVREGLERTLLAVREQRERLYALLESLAAERTLAGKDLEAAKRLEERLAALREVLASLRGKGG</sequence>
<accession>A0A1G7I392</accession>
<evidence type="ECO:0000313" key="2">
    <source>
        <dbReference type="Proteomes" id="UP000199446"/>
    </source>
</evidence>
<evidence type="ECO:0000313" key="1">
    <source>
        <dbReference type="EMBL" id="SDF07053.1"/>
    </source>
</evidence>
<dbReference type="STRING" id="482827.SAMN04488243_12338"/>
<dbReference type="AlphaFoldDB" id="A0A1G7I392"/>
<organism evidence="1 2">
    <name type="scientific">Thermus arciformis</name>
    <dbReference type="NCBI Taxonomy" id="482827"/>
    <lineage>
        <taxon>Bacteria</taxon>
        <taxon>Thermotogati</taxon>
        <taxon>Deinococcota</taxon>
        <taxon>Deinococci</taxon>
        <taxon>Thermales</taxon>
        <taxon>Thermaceae</taxon>
        <taxon>Thermus</taxon>
    </lineage>
</organism>
<reference evidence="2" key="1">
    <citation type="submission" date="2016-10" db="EMBL/GenBank/DDBJ databases">
        <authorList>
            <person name="Varghese N."/>
            <person name="Submissions S."/>
        </authorList>
    </citation>
    <scope>NUCLEOTIDE SEQUENCE [LARGE SCALE GENOMIC DNA]</scope>
    <source>
        <strain evidence="2">CGMCC 1.6992</strain>
    </source>
</reference>
<protein>
    <submittedName>
        <fullName evidence="1">Uncharacterized protein</fullName>
    </submittedName>
</protein>
<name>A0A1G7I392_9DEIN</name>
<proteinExistence type="predicted"/>